<keyword evidence="1" id="KW-0732">Signal</keyword>
<dbReference type="SUPFAM" id="SSF48113">
    <property type="entry name" value="Heme-dependent peroxidases"/>
    <property type="match status" value="1"/>
</dbReference>
<dbReference type="Gene3D" id="1.10.640.10">
    <property type="entry name" value="Haem peroxidase domain superfamily, animal type"/>
    <property type="match status" value="1"/>
</dbReference>
<accession>A0ABY7FJG8</accession>
<evidence type="ECO:0000313" key="3">
    <source>
        <dbReference type="Proteomes" id="UP001164746"/>
    </source>
</evidence>
<dbReference type="PANTHER" id="PTHR11475:SF106">
    <property type="entry name" value="CURLY SU"/>
    <property type="match status" value="1"/>
</dbReference>
<dbReference type="InterPro" id="IPR010255">
    <property type="entry name" value="Haem_peroxidase_sf"/>
</dbReference>
<dbReference type="PROSITE" id="PS50292">
    <property type="entry name" value="PEROXIDASE_3"/>
    <property type="match status" value="1"/>
</dbReference>
<protein>
    <submittedName>
        <fullName evidence="2">PERC-like protein</fullName>
    </submittedName>
</protein>
<name>A0ABY7FJG8_MYAAR</name>
<gene>
    <name evidence="2" type="ORF">MAR_016329</name>
</gene>
<sequence length="693" mass="78462">MIKEVSTMLMFLVVIATGMVVEVGSESHVMHHRDLRHALDHAFQTAEGSLAKQIAINQEMHTTGVDGEQRRRRGHFINMFGWIKKLNVEQSKKAFILLAASKQISQLLGKTIKELQADPKFVKTWAEFASRYCKPRLPACDVATRYRTIDGSCNNIKQITWGMAERPQARYMPPVYHDGVGTPRQFSITGSPLPSARHVSNVLHNGGVSDLLEPVDSAMVMQWGQTLDHDMIDTPVVKGHKENDIQCCRIDASLRAKRAPCFHIHIPKGDPRFLSTCMNFVRSAPARDDFCKIWLLKMTDSGAFIPTKDQTSCERDVPSDYCMKSGDLRIHVVPSLASTQIMMLREHNRIATILGNLNTHWSDETVFQETRKIIAALNQHIASTEYMPIVLGVKTMSKYGLRSKPRGFNHVYNPKVDPTIRNSWGAASFRFAHSAVPGDIGGVNMKGIPRTTRLESTFNKPTMVLENGGRGSDDVNRWLTTHRGGKQDRFLEPAIRDFLFLDDTGQSFDLAALNIQRGRDHGIPGYNAWRKWCGLPVAFHFLSKPGGVVDIHPDAAKALADVYMHPDDIDLYSVGLAEMLLPGSRMGPTFACINARQFQDVKFGDRFWYENNYPRTGFTFEQLNEVKKMKLSNIMCHTQPTKLVARNLFEIPSKKNPLVECSHLEDMDLRHWKEHVYMTKGPYVPIKLLQKYF</sequence>
<dbReference type="Pfam" id="PF03098">
    <property type="entry name" value="An_peroxidase"/>
    <property type="match status" value="2"/>
</dbReference>
<dbReference type="PANTHER" id="PTHR11475">
    <property type="entry name" value="OXIDASE/PEROXIDASE"/>
    <property type="match status" value="1"/>
</dbReference>
<dbReference type="InterPro" id="IPR037120">
    <property type="entry name" value="Haem_peroxidase_sf_animal"/>
</dbReference>
<keyword evidence="3" id="KW-1185">Reference proteome</keyword>
<dbReference type="InterPro" id="IPR019791">
    <property type="entry name" value="Haem_peroxidase_animal"/>
</dbReference>
<dbReference type="PRINTS" id="PR00457">
    <property type="entry name" value="ANPEROXIDASE"/>
</dbReference>
<dbReference type="Proteomes" id="UP001164746">
    <property type="component" value="Chromosome 12"/>
</dbReference>
<evidence type="ECO:0000256" key="1">
    <source>
        <dbReference type="SAM" id="SignalP"/>
    </source>
</evidence>
<organism evidence="2 3">
    <name type="scientific">Mya arenaria</name>
    <name type="common">Soft-shell clam</name>
    <dbReference type="NCBI Taxonomy" id="6604"/>
    <lineage>
        <taxon>Eukaryota</taxon>
        <taxon>Metazoa</taxon>
        <taxon>Spiralia</taxon>
        <taxon>Lophotrochozoa</taxon>
        <taxon>Mollusca</taxon>
        <taxon>Bivalvia</taxon>
        <taxon>Autobranchia</taxon>
        <taxon>Heteroconchia</taxon>
        <taxon>Euheterodonta</taxon>
        <taxon>Imparidentia</taxon>
        <taxon>Neoheterodontei</taxon>
        <taxon>Myida</taxon>
        <taxon>Myoidea</taxon>
        <taxon>Myidae</taxon>
        <taxon>Mya</taxon>
    </lineage>
</organism>
<feature type="signal peptide" evidence="1">
    <location>
        <begin position="1"/>
        <end position="25"/>
    </location>
</feature>
<feature type="chain" id="PRO_5047194711" evidence="1">
    <location>
        <begin position="26"/>
        <end position="693"/>
    </location>
</feature>
<dbReference type="EMBL" id="CP111023">
    <property type="protein sequence ID" value="WAR22355.1"/>
    <property type="molecule type" value="Genomic_DNA"/>
</dbReference>
<evidence type="ECO:0000313" key="2">
    <source>
        <dbReference type="EMBL" id="WAR22355.1"/>
    </source>
</evidence>
<reference evidence="2" key="1">
    <citation type="submission" date="2022-11" db="EMBL/GenBank/DDBJ databases">
        <title>Centuries of genome instability and evolution in soft-shell clam transmissible cancer (bioRxiv).</title>
        <authorList>
            <person name="Hart S.F.M."/>
            <person name="Yonemitsu M.A."/>
            <person name="Giersch R.M."/>
            <person name="Beal B.F."/>
            <person name="Arriagada G."/>
            <person name="Davis B.W."/>
            <person name="Ostrander E.A."/>
            <person name="Goff S.P."/>
            <person name="Metzger M.J."/>
        </authorList>
    </citation>
    <scope>NUCLEOTIDE SEQUENCE</scope>
    <source>
        <strain evidence="2">MELC-2E11</strain>
        <tissue evidence="2">Siphon/mantle</tissue>
    </source>
</reference>
<proteinExistence type="predicted"/>